<keyword evidence="1" id="KW-1133">Transmembrane helix</keyword>
<dbReference type="GO" id="GO:0006614">
    <property type="term" value="P:SRP-dependent cotranslational protein targeting to membrane"/>
    <property type="evidence" value="ECO:0007669"/>
    <property type="project" value="InterPro"/>
</dbReference>
<dbReference type="AlphaFoldDB" id="A0A2X1PHJ7"/>
<dbReference type="GO" id="GO:0005525">
    <property type="term" value="F:GTP binding"/>
    <property type="evidence" value="ECO:0007669"/>
    <property type="project" value="InterPro"/>
</dbReference>
<accession>A0A2X1PHJ7</accession>
<keyword evidence="1" id="KW-0812">Transmembrane</keyword>
<name>A0A2X1PHJ7_HAEIF</name>
<dbReference type="GO" id="GO:0008312">
    <property type="term" value="F:7S RNA binding"/>
    <property type="evidence" value="ECO:0007669"/>
    <property type="project" value="InterPro"/>
</dbReference>
<organism evidence="3 4">
    <name type="scientific">Haemophilus influenzae</name>
    <dbReference type="NCBI Taxonomy" id="727"/>
    <lineage>
        <taxon>Bacteria</taxon>
        <taxon>Pseudomonadati</taxon>
        <taxon>Pseudomonadota</taxon>
        <taxon>Gammaproteobacteria</taxon>
        <taxon>Pasteurellales</taxon>
        <taxon>Pasteurellaceae</taxon>
        <taxon>Haemophilus</taxon>
    </lineage>
</organism>
<reference evidence="3 4" key="1">
    <citation type="submission" date="2018-06" db="EMBL/GenBank/DDBJ databases">
        <authorList>
            <consortium name="Pathogen Informatics"/>
            <person name="Doyle S."/>
        </authorList>
    </citation>
    <scope>NUCLEOTIDE SEQUENCE [LARGE SCALE GENOMIC DNA]</scope>
    <source>
        <strain evidence="3 4">NCTC11872</strain>
    </source>
</reference>
<evidence type="ECO:0000259" key="2">
    <source>
        <dbReference type="Pfam" id="PF02978"/>
    </source>
</evidence>
<dbReference type="SUPFAM" id="SSF47446">
    <property type="entry name" value="Signal peptide-binding domain"/>
    <property type="match status" value="1"/>
</dbReference>
<dbReference type="PANTHER" id="PTHR11564:SF5">
    <property type="entry name" value="SIGNAL RECOGNITION PARTICLE SUBUNIT SRP54"/>
    <property type="match status" value="1"/>
</dbReference>
<dbReference type="Pfam" id="PF02978">
    <property type="entry name" value="SRP_SPB"/>
    <property type="match status" value="1"/>
</dbReference>
<dbReference type="GO" id="GO:0003924">
    <property type="term" value="F:GTPase activity"/>
    <property type="evidence" value="ECO:0007669"/>
    <property type="project" value="InterPro"/>
</dbReference>
<evidence type="ECO:0000313" key="3">
    <source>
        <dbReference type="EMBL" id="SPX41031.1"/>
    </source>
</evidence>
<dbReference type="EMBL" id="UASK01000004">
    <property type="protein sequence ID" value="SPX41031.1"/>
    <property type="molecule type" value="Genomic_DNA"/>
</dbReference>
<keyword evidence="1" id="KW-0472">Membrane</keyword>
<evidence type="ECO:0000256" key="1">
    <source>
        <dbReference type="SAM" id="Phobius"/>
    </source>
</evidence>
<dbReference type="InterPro" id="IPR004125">
    <property type="entry name" value="Signal_recog_particle_SRP54_M"/>
</dbReference>
<feature type="domain" description="Signal recognition particle SRP54 subunit M-domain" evidence="2">
    <location>
        <begin position="2"/>
        <end position="56"/>
    </location>
</feature>
<feature type="transmembrane region" description="Helical" evidence="1">
    <location>
        <begin position="67"/>
        <end position="89"/>
    </location>
</feature>
<dbReference type="InterPro" id="IPR036891">
    <property type="entry name" value="Signal_recog_part_SRP54_M_sf"/>
</dbReference>
<protein>
    <submittedName>
        <fullName evidence="3">Signal Recognition Particle (SRP) component with 4.5S RNA (Ffs)</fullName>
    </submittedName>
</protein>
<gene>
    <name evidence="3" type="primary">ffh_1</name>
    <name evidence="3" type="ORF">NCTC11872_00615</name>
</gene>
<dbReference type="GO" id="GO:0048500">
    <property type="term" value="C:signal recognition particle"/>
    <property type="evidence" value="ECO:0007669"/>
    <property type="project" value="InterPro"/>
</dbReference>
<dbReference type="Proteomes" id="UP000249936">
    <property type="component" value="Unassembled WGS sequence"/>
</dbReference>
<evidence type="ECO:0000313" key="4">
    <source>
        <dbReference type="Proteomes" id="UP000249936"/>
    </source>
</evidence>
<proteinExistence type="predicted"/>
<dbReference type="Gene3D" id="1.10.260.30">
    <property type="entry name" value="Signal recognition particle, SRP54 subunit, M-domain"/>
    <property type="match status" value="1"/>
</dbReference>
<sequence length="91" mass="10094">MFVKMEAIINSMTLKERANPDIIKGSRRRRIALGSGTQVQDVNKLLKQFDEMQRMMKKMRKGGMAKMMRGMQGLMGGGLGGLGGLGGMFKR</sequence>
<dbReference type="PANTHER" id="PTHR11564">
    <property type="entry name" value="SIGNAL RECOGNITION PARTICLE 54K PROTEIN SRP54"/>
    <property type="match status" value="1"/>
</dbReference>
<dbReference type="InterPro" id="IPR022941">
    <property type="entry name" value="SRP54"/>
</dbReference>